<dbReference type="RefSeq" id="WP_171468914.1">
    <property type="nucleotide sequence ID" value="NZ_CP053452.2"/>
</dbReference>
<dbReference type="AlphaFoldDB" id="A0A6M5YGQ7"/>
<evidence type="ECO:0000313" key="1">
    <source>
        <dbReference type="EMBL" id="QJW92531.1"/>
    </source>
</evidence>
<sequence>MAGTRVGRWVNGVWIGERIEAVRLGQNVPTWRPGEWGYAASGAAPGTAFAPDTHRAVWLRQERADGTWTEAGLLRSRDWMRAQGGSRVGDRTVLELPEMGVSGVFQVVAVDPCPEIEAGPGGCKTGYVSGRRSPLEWGPGTSGEVLIEPFIVA</sequence>
<proteinExistence type="predicted"/>
<organism evidence="1 2">
    <name type="scientific">Frigoriglobus tundricola</name>
    <dbReference type="NCBI Taxonomy" id="2774151"/>
    <lineage>
        <taxon>Bacteria</taxon>
        <taxon>Pseudomonadati</taxon>
        <taxon>Planctomycetota</taxon>
        <taxon>Planctomycetia</taxon>
        <taxon>Gemmatales</taxon>
        <taxon>Gemmataceae</taxon>
        <taxon>Frigoriglobus</taxon>
    </lineage>
</organism>
<dbReference type="EMBL" id="CP053452">
    <property type="protein sequence ID" value="QJW92531.1"/>
    <property type="molecule type" value="Genomic_DNA"/>
</dbReference>
<dbReference type="KEGG" id="ftj:FTUN_0027"/>
<accession>A0A6M5YGQ7</accession>
<name>A0A6M5YGQ7_9BACT</name>
<reference evidence="2" key="1">
    <citation type="submission" date="2020-05" db="EMBL/GenBank/DDBJ databases">
        <title>Frigoriglobus tundricola gen. nov., sp. nov., a psychrotolerant cellulolytic planctomycete of the family Gemmataceae with two divergent copies of 16S rRNA gene.</title>
        <authorList>
            <person name="Kulichevskaya I.S."/>
            <person name="Ivanova A.A."/>
            <person name="Naumoff D.G."/>
            <person name="Beletsky A.V."/>
            <person name="Rijpstra W.I.C."/>
            <person name="Sinninghe Damste J.S."/>
            <person name="Mardanov A.V."/>
            <person name="Ravin N.V."/>
            <person name="Dedysh S.N."/>
        </authorList>
    </citation>
    <scope>NUCLEOTIDE SEQUENCE [LARGE SCALE GENOMIC DNA]</scope>
    <source>
        <strain evidence="2">PL17</strain>
    </source>
</reference>
<protein>
    <submittedName>
        <fullName evidence="1">Uncharacterized protein</fullName>
    </submittedName>
</protein>
<keyword evidence="2" id="KW-1185">Reference proteome</keyword>
<gene>
    <name evidence="1" type="ORF">FTUN_0027</name>
</gene>
<dbReference type="Proteomes" id="UP000503447">
    <property type="component" value="Chromosome"/>
</dbReference>
<evidence type="ECO:0000313" key="2">
    <source>
        <dbReference type="Proteomes" id="UP000503447"/>
    </source>
</evidence>